<dbReference type="STRING" id="490188.SAMN04488068_2178"/>
<feature type="region of interest" description="Disordered" evidence="1">
    <location>
        <begin position="1"/>
        <end position="28"/>
    </location>
</feature>
<evidence type="ECO:0000256" key="1">
    <source>
        <dbReference type="SAM" id="MobiDB-lite"/>
    </source>
</evidence>
<feature type="compositionally biased region" description="Polar residues" evidence="1">
    <location>
        <begin position="17"/>
        <end position="28"/>
    </location>
</feature>
<evidence type="ECO:0000313" key="2">
    <source>
        <dbReference type="EMBL" id="SHG99837.1"/>
    </source>
</evidence>
<evidence type="ECO:0000313" key="3">
    <source>
        <dbReference type="Proteomes" id="UP000199758"/>
    </source>
</evidence>
<dbReference type="AlphaFoldDB" id="A0A1M5PDP8"/>
<accession>A0A1M5PDP8</accession>
<gene>
    <name evidence="2" type="ORF">SAMN04488068_2178</name>
</gene>
<dbReference type="Gene3D" id="2.10.70.10">
    <property type="entry name" value="Complement Module, domain 1"/>
    <property type="match status" value="1"/>
</dbReference>
<proteinExistence type="predicted"/>
<keyword evidence="3" id="KW-1185">Reference proteome</keyword>
<dbReference type="EMBL" id="FQWZ01000004">
    <property type="protein sequence ID" value="SHG99837.1"/>
    <property type="molecule type" value="Genomic_DNA"/>
</dbReference>
<dbReference type="Pfam" id="PF10636">
    <property type="entry name" value="hemP"/>
    <property type="match status" value="1"/>
</dbReference>
<protein>
    <submittedName>
        <fullName evidence="2">Hemin uptake protein hemP</fullName>
    </submittedName>
</protein>
<reference evidence="2 3" key="1">
    <citation type="submission" date="2016-11" db="EMBL/GenBank/DDBJ databases">
        <authorList>
            <person name="Jaros S."/>
            <person name="Januszkiewicz K."/>
            <person name="Wedrychowicz H."/>
        </authorList>
    </citation>
    <scope>NUCLEOTIDE SEQUENCE [LARGE SCALE GENOMIC DNA]</scope>
    <source>
        <strain evidence="2 3">CGMCC 1.7049</strain>
    </source>
</reference>
<name>A0A1M5PDP8_9GAMM</name>
<organism evidence="2 3">
    <name type="scientific">Hydrocarboniphaga daqingensis</name>
    <dbReference type="NCBI Taxonomy" id="490188"/>
    <lineage>
        <taxon>Bacteria</taxon>
        <taxon>Pseudomonadati</taxon>
        <taxon>Pseudomonadota</taxon>
        <taxon>Gammaproteobacteria</taxon>
        <taxon>Nevskiales</taxon>
        <taxon>Nevskiaceae</taxon>
        <taxon>Hydrocarboniphaga</taxon>
    </lineage>
</organism>
<sequence>MTPISPTVTMHLRSRPQPVSRSTHQPRLNSQDLFRGTHELIIEHQGQEYRLRLTRNDKLILNK</sequence>
<dbReference type="Proteomes" id="UP000199758">
    <property type="component" value="Unassembled WGS sequence"/>
</dbReference>
<dbReference type="InterPro" id="IPR019600">
    <property type="entry name" value="Hemin_uptake_protein_HemP"/>
</dbReference>